<dbReference type="Proteomes" id="UP000014923">
    <property type="component" value="Unassembled WGS sequence"/>
</dbReference>
<sequence length="39" mass="4621">MFDKELSRYSKGFVIDYRNSFFGKRFVVEQLYGRSGCSC</sequence>
<dbReference type="HOGENOM" id="CLU_3318383_0_0_9"/>
<comment type="caution">
    <text evidence="1">The sequence shown here is derived from an EMBL/GenBank/DDBJ whole genome shotgun (WGS) entry which is preliminary data.</text>
</comment>
<accession>R7RQV6</accession>
<gene>
    <name evidence="1" type="ORF">TCEL_00613</name>
</gene>
<evidence type="ECO:0000313" key="2">
    <source>
        <dbReference type="Proteomes" id="UP000014923"/>
    </source>
</evidence>
<dbReference type="AlphaFoldDB" id="R7RQV6"/>
<evidence type="ECO:0000313" key="1">
    <source>
        <dbReference type="EMBL" id="CDF58567.1"/>
    </source>
</evidence>
<proteinExistence type="predicted"/>
<organism evidence="1 2">
    <name type="scientific">Thermobrachium celere DSM 8682</name>
    <dbReference type="NCBI Taxonomy" id="941824"/>
    <lineage>
        <taxon>Bacteria</taxon>
        <taxon>Bacillati</taxon>
        <taxon>Bacillota</taxon>
        <taxon>Clostridia</taxon>
        <taxon>Eubacteriales</taxon>
        <taxon>Clostridiaceae</taxon>
        <taxon>Thermobrachium</taxon>
    </lineage>
</organism>
<reference evidence="1" key="1">
    <citation type="submission" date="2013-03" db="EMBL/GenBank/DDBJ databases">
        <title>Draft genome sequence of the hydrogen-ethanol-producing anaerobic alkalithermophilic Caloramator celere.</title>
        <authorList>
            <person name="Ciranna A."/>
            <person name="Larjo A."/>
            <person name="Kivisto A."/>
            <person name="Santala V."/>
            <person name="Roos C."/>
            <person name="Karp M."/>
        </authorList>
    </citation>
    <scope>NUCLEOTIDE SEQUENCE [LARGE SCALE GENOMIC DNA]</scope>
    <source>
        <strain evidence="1">DSM 8682</strain>
    </source>
</reference>
<keyword evidence="2" id="KW-1185">Reference proteome</keyword>
<name>R7RQV6_9CLOT</name>
<protein>
    <submittedName>
        <fullName evidence="1">Uncharacterized protein</fullName>
    </submittedName>
</protein>
<dbReference type="EMBL" id="CAVN010000097">
    <property type="protein sequence ID" value="CDF58567.1"/>
    <property type="molecule type" value="Genomic_DNA"/>
</dbReference>